<dbReference type="Proteomes" id="UP000053244">
    <property type="component" value="Unassembled WGS sequence"/>
</dbReference>
<sequence>MDSDIVVTADFTPIAGSLLDQGEAVFSGTPLWATRTDTVIPPAHRHADGPHHHNDYGVLLGCSYFGIYPRTAFDEVSRRCRATPDRYTRAMLESLAPDFRDYLRQNLLLYDHYTAPKILTLGLAFCGWPALFTDLDGLHHIGGFSTAVCRQQLTAGQAAAQTLDSCDDTELTRRKDDIGERITHSFASLDACGQPWRGRRFPGPVEARLRIIEDLYLRQARHVTPLTPSPPERHPRP</sequence>
<keyword evidence="2" id="KW-1185">Reference proteome</keyword>
<name>A0A101JMJ4_9ACTN</name>
<dbReference type="OrthoDB" id="9811884at2"/>
<dbReference type="EMBL" id="LLZH01000279">
    <property type="protein sequence ID" value="KUL29477.1"/>
    <property type="molecule type" value="Genomic_DNA"/>
</dbReference>
<organism evidence="1 2">
    <name type="scientific">Actinoplanes awajinensis subsp. mycoplanecinus</name>
    <dbReference type="NCBI Taxonomy" id="135947"/>
    <lineage>
        <taxon>Bacteria</taxon>
        <taxon>Bacillati</taxon>
        <taxon>Actinomycetota</taxon>
        <taxon>Actinomycetes</taxon>
        <taxon>Micromonosporales</taxon>
        <taxon>Micromonosporaceae</taxon>
        <taxon>Actinoplanes</taxon>
    </lineage>
</organism>
<dbReference type="AlphaFoldDB" id="A0A101JMJ4"/>
<evidence type="ECO:0000313" key="1">
    <source>
        <dbReference type="EMBL" id="KUL29477.1"/>
    </source>
</evidence>
<protein>
    <submittedName>
        <fullName evidence="1">Uncharacterized protein</fullName>
    </submittedName>
</protein>
<proteinExistence type="predicted"/>
<accession>A0A101JMJ4</accession>
<evidence type="ECO:0000313" key="2">
    <source>
        <dbReference type="Proteomes" id="UP000053244"/>
    </source>
</evidence>
<comment type="caution">
    <text evidence="1">The sequence shown here is derived from an EMBL/GenBank/DDBJ whole genome shotgun (WGS) entry which is preliminary data.</text>
</comment>
<reference evidence="1 2" key="1">
    <citation type="submission" date="2015-10" db="EMBL/GenBank/DDBJ databases">
        <authorList>
            <person name="Gilbert D.G."/>
        </authorList>
    </citation>
    <scope>NUCLEOTIDE SEQUENCE [LARGE SCALE GENOMIC DNA]</scope>
    <source>
        <strain evidence="1 2">NRRL B-16712</strain>
    </source>
</reference>
<gene>
    <name evidence="1" type="ORF">ADL15_28090</name>
</gene>
<dbReference type="RefSeq" id="WP_067697457.1">
    <property type="nucleotide sequence ID" value="NZ_LLZH01000279.1"/>
</dbReference>